<keyword evidence="2" id="KW-1185">Reference proteome</keyword>
<evidence type="ECO:0000313" key="1">
    <source>
        <dbReference type="EMBL" id="MQM03648.1"/>
    </source>
</evidence>
<comment type="caution">
    <text evidence="1">The sequence shown here is derived from an EMBL/GenBank/DDBJ whole genome shotgun (WGS) entry which is preliminary data.</text>
</comment>
<dbReference type="AlphaFoldDB" id="A0A843W9R9"/>
<name>A0A843W9R9_COLES</name>
<protein>
    <submittedName>
        <fullName evidence="1">Uncharacterized protein</fullName>
    </submittedName>
</protein>
<sequence>MFSRSSDPWVAARTLGSLAGVREVGSLQLVLERGSIEICNELITIVVPKKGVRLLCKVRVCAAGGLQLLICRMRDECGGSVCSCHGGAVGGGLAGSGLPRVEDSCRQVQVQCSWSSSVLLGACVPLRLREPACGMAFTGAGLLSVEPGSSQDCSVLVSDVVVLPQGLSSACYGVLFEGLCCLVIWVVRSGEGSSQDRPLSFLVEVLPRSALCSFRATILLSLWFEVCRLVGLHSGEVRPGRLLALLVEVLPKATLDELSLLPVGLSMLQSAWAFPVKVWCPWLCVWLLHWPACLIVHFRVSRLRRWDFVCPHGSDGFFCFPVPGVLSQMVVW</sequence>
<dbReference type="Proteomes" id="UP000652761">
    <property type="component" value="Unassembled WGS sequence"/>
</dbReference>
<proteinExistence type="predicted"/>
<organism evidence="1 2">
    <name type="scientific">Colocasia esculenta</name>
    <name type="common">Wild taro</name>
    <name type="synonym">Arum esculentum</name>
    <dbReference type="NCBI Taxonomy" id="4460"/>
    <lineage>
        <taxon>Eukaryota</taxon>
        <taxon>Viridiplantae</taxon>
        <taxon>Streptophyta</taxon>
        <taxon>Embryophyta</taxon>
        <taxon>Tracheophyta</taxon>
        <taxon>Spermatophyta</taxon>
        <taxon>Magnoliopsida</taxon>
        <taxon>Liliopsida</taxon>
        <taxon>Araceae</taxon>
        <taxon>Aroideae</taxon>
        <taxon>Colocasieae</taxon>
        <taxon>Colocasia</taxon>
    </lineage>
</organism>
<evidence type="ECO:0000313" key="2">
    <source>
        <dbReference type="Proteomes" id="UP000652761"/>
    </source>
</evidence>
<dbReference type="EMBL" id="NMUH01003074">
    <property type="protein sequence ID" value="MQM03648.1"/>
    <property type="molecule type" value="Genomic_DNA"/>
</dbReference>
<gene>
    <name evidence="1" type="ORF">Taro_036434</name>
</gene>
<accession>A0A843W9R9</accession>
<reference evidence="1" key="1">
    <citation type="submission" date="2017-07" db="EMBL/GenBank/DDBJ databases">
        <title>Taro Niue Genome Assembly and Annotation.</title>
        <authorList>
            <person name="Atibalentja N."/>
            <person name="Keating K."/>
            <person name="Fields C.J."/>
        </authorList>
    </citation>
    <scope>NUCLEOTIDE SEQUENCE</scope>
    <source>
        <strain evidence="1">Niue_2</strain>
        <tissue evidence="1">Leaf</tissue>
    </source>
</reference>